<name>A0A7S8C9S5_9BACI</name>
<dbReference type="Pfam" id="PF10502">
    <property type="entry name" value="Peptidase_S26"/>
    <property type="match status" value="1"/>
</dbReference>
<evidence type="ECO:0000256" key="4">
    <source>
        <dbReference type="ARBA" id="ARBA00013208"/>
    </source>
</evidence>
<dbReference type="EC" id="3.4.21.89" evidence="4 12"/>
<evidence type="ECO:0000313" key="15">
    <source>
        <dbReference type="EMBL" id="QPC46020.1"/>
    </source>
</evidence>
<reference evidence="15 16" key="1">
    <citation type="submission" date="2019-07" db="EMBL/GenBank/DDBJ databases">
        <title>Genome sequence of 2 isolates from Red Sea Mangroves.</title>
        <authorList>
            <person name="Sefrji F."/>
            <person name="Michoud G."/>
            <person name="Merlino G."/>
            <person name="Daffonchio D."/>
        </authorList>
    </citation>
    <scope>NUCLEOTIDE SEQUENCE [LARGE SCALE GENOMIC DNA]</scope>
    <source>
        <strain evidence="15 16">R1DC41</strain>
    </source>
</reference>
<sequence length="189" mass="21691">MKTSWKRELWEWAKAIIVGLLLFIVIRSFLFSNYVVDGQSMMPTLEDEDKLIVNRIGYTVGSIDRFDVIVFHATEEDDYVKRVIGLPGDTVSYQNDQLYVNGEPLPEPYLDEFKEASGEIYLTGDFTLEQLPGGETEVPEDMYFVLGDNRRGSKDSRHIGFIPKENVVGEVSVRYWPFDNFEAGFNPTK</sequence>
<dbReference type="GO" id="GO:0005886">
    <property type="term" value="C:plasma membrane"/>
    <property type="evidence" value="ECO:0007669"/>
    <property type="project" value="UniProtKB-SubCell"/>
</dbReference>
<dbReference type="PANTHER" id="PTHR43390">
    <property type="entry name" value="SIGNAL PEPTIDASE I"/>
    <property type="match status" value="1"/>
</dbReference>
<dbReference type="FunFam" id="2.10.109.10:FF:000008">
    <property type="entry name" value="Signal peptidase I"/>
    <property type="match status" value="1"/>
</dbReference>
<dbReference type="InterPro" id="IPR000223">
    <property type="entry name" value="Pept_S26A_signal_pept_1"/>
</dbReference>
<keyword evidence="16" id="KW-1185">Reference proteome</keyword>
<comment type="similarity">
    <text evidence="3 13">Belongs to the peptidase S26 family.</text>
</comment>
<comment type="catalytic activity">
    <reaction evidence="1 12">
        <text>Cleavage of hydrophobic, N-terminal signal or leader sequences from secreted and periplasmic proteins.</text>
        <dbReference type="EC" id="3.4.21.89"/>
    </reaction>
</comment>
<dbReference type="PANTHER" id="PTHR43390:SF1">
    <property type="entry name" value="CHLOROPLAST PROCESSING PEPTIDASE"/>
    <property type="match status" value="1"/>
</dbReference>
<dbReference type="PRINTS" id="PR00727">
    <property type="entry name" value="LEADERPTASE"/>
</dbReference>
<dbReference type="SUPFAM" id="SSF51306">
    <property type="entry name" value="LexA/Signal peptidase"/>
    <property type="match status" value="1"/>
</dbReference>
<keyword evidence="7 12" id="KW-0812">Transmembrane</keyword>
<keyword evidence="8 12" id="KW-0378">Hydrolase</keyword>
<evidence type="ECO:0000256" key="2">
    <source>
        <dbReference type="ARBA" id="ARBA00004401"/>
    </source>
</evidence>
<dbReference type="InterPro" id="IPR036286">
    <property type="entry name" value="LexA/Signal_pep-like_sf"/>
</dbReference>
<dbReference type="KEGG" id="mcui:G8O30_03135"/>
<dbReference type="GO" id="GO:0004252">
    <property type="term" value="F:serine-type endopeptidase activity"/>
    <property type="evidence" value="ECO:0007669"/>
    <property type="project" value="InterPro"/>
</dbReference>
<feature type="active site" evidence="11">
    <location>
        <position position="40"/>
    </location>
</feature>
<evidence type="ECO:0000256" key="6">
    <source>
        <dbReference type="ARBA" id="ARBA00022670"/>
    </source>
</evidence>
<dbReference type="CDD" id="cd06530">
    <property type="entry name" value="S26_SPase_I"/>
    <property type="match status" value="1"/>
</dbReference>
<evidence type="ECO:0000256" key="7">
    <source>
        <dbReference type="ARBA" id="ARBA00022692"/>
    </source>
</evidence>
<evidence type="ECO:0000256" key="1">
    <source>
        <dbReference type="ARBA" id="ARBA00000677"/>
    </source>
</evidence>
<dbReference type="InterPro" id="IPR019756">
    <property type="entry name" value="Pept_S26A_signal_pept_1_Ser-AS"/>
</dbReference>
<accession>A0A7S8C9S5</accession>
<dbReference type="PROSITE" id="PS00760">
    <property type="entry name" value="SPASE_I_2"/>
    <property type="match status" value="1"/>
</dbReference>
<gene>
    <name evidence="15" type="primary">lepB</name>
    <name evidence="15" type="ORF">G8O30_03135</name>
</gene>
<proteinExistence type="inferred from homology"/>
<comment type="subcellular location">
    <subcellularLocation>
        <location evidence="2">Cell membrane</location>
        <topology evidence="2">Single-pass type II membrane protein</topology>
    </subcellularLocation>
    <subcellularLocation>
        <location evidence="13">Membrane</location>
        <topology evidence="13">Single-pass type II membrane protein</topology>
    </subcellularLocation>
</comment>
<dbReference type="GO" id="GO:0009003">
    <property type="term" value="F:signal peptidase activity"/>
    <property type="evidence" value="ECO:0007669"/>
    <property type="project" value="UniProtKB-EC"/>
</dbReference>
<dbReference type="InterPro" id="IPR019758">
    <property type="entry name" value="Pept_S26A_signal_pept_1_CS"/>
</dbReference>
<dbReference type="PROSITE" id="PS00761">
    <property type="entry name" value="SPASE_I_3"/>
    <property type="match status" value="1"/>
</dbReference>
<evidence type="ECO:0000256" key="8">
    <source>
        <dbReference type="ARBA" id="ARBA00022801"/>
    </source>
</evidence>
<keyword evidence="5" id="KW-1003">Cell membrane</keyword>
<evidence type="ECO:0000256" key="5">
    <source>
        <dbReference type="ARBA" id="ARBA00022475"/>
    </source>
</evidence>
<evidence type="ECO:0000256" key="9">
    <source>
        <dbReference type="ARBA" id="ARBA00022989"/>
    </source>
</evidence>
<evidence type="ECO:0000256" key="13">
    <source>
        <dbReference type="RuleBase" id="RU362042"/>
    </source>
</evidence>
<dbReference type="AlphaFoldDB" id="A0A7S8C9S5"/>
<dbReference type="PROSITE" id="PS00501">
    <property type="entry name" value="SPASE_I_1"/>
    <property type="match status" value="1"/>
</dbReference>
<keyword evidence="9 12" id="KW-1133">Transmembrane helix</keyword>
<keyword evidence="10 12" id="KW-0472">Membrane</keyword>
<organism evidence="15 16">
    <name type="scientific">Mangrovibacillus cuniculi</name>
    <dbReference type="NCBI Taxonomy" id="2593652"/>
    <lineage>
        <taxon>Bacteria</taxon>
        <taxon>Bacillati</taxon>
        <taxon>Bacillota</taxon>
        <taxon>Bacilli</taxon>
        <taxon>Bacillales</taxon>
        <taxon>Bacillaceae</taxon>
        <taxon>Mangrovibacillus</taxon>
    </lineage>
</organism>
<feature type="active site" evidence="11">
    <location>
        <position position="81"/>
    </location>
</feature>
<protein>
    <recommendedName>
        <fullName evidence="4 12">Signal peptidase I</fullName>
        <ecNumber evidence="4 12">3.4.21.89</ecNumber>
    </recommendedName>
</protein>
<feature type="domain" description="Peptidase S26" evidence="14">
    <location>
        <begin position="9"/>
        <end position="176"/>
    </location>
</feature>
<dbReference type="EMBL" id="CP049742">
    <property type="protein sequence ID" value="QPC46020.1"/>
    <property type="molecule type" value="Genomic_DNA"/>
</dbReference>
<feature type="transmembrane region" description="Helical" evidence="12">
    <location>
        <begin position="12"/>
        <end position="36"/>
    </location>
</feature>
<evidence type="ECO:0000313" key="16">
    <source>
        <dbReference type="Proteomes" id="UP000593626"/>
    </source>
</evidence>
<dbReference type="Proteomes" id="UP000593626">
    <property type="component" value="Chromosome"/>
</dbReference>
<evidence type="ECO:0000256" key="12">
    <source>
        <dbReference type="RuleBase" id="RU003993"/>
    </source>
</evidence>
<evidence type="ECO:0000259" key="14">
    <source>
        <dbReference type="Pfam" id="PF10502"/>
    </source>
</evidence>
<evidence type="ECO:0000256" key="11">
    <source>
        <dbReference type="PIRSR" id="PIRSR600223-1"/>
    </source>
</evidence>
<evidence type="ECO:0000256" key="3">
    <source>
        <dbReference type="ARBA" id="ARBA00009370"/>
    </source>
</evidence>
<dbReference type="Gene3D" id="2.10.109.10">
    <property type="entry name" value="Umud Fragment, subunit A"/>
    <property type="match status" value="1"/>
</dbReference>
<evidence type="ECO:0000256" key="10">
    <source>
        <dbReference type="ARBA" id="ARBA00023136"/>
    </source>
</evidence>
<dbReference type="NCBIfam" id="TIGR02227">
    <property type="entry name" value="sigpep_I_bact"/>
    <property type="match status" value="1"/>
</dbReference>
<dbReference type="InterPro" id="IPR019757">
    <property type="entry name" value="Pept_S26A_signal_pept_1_Lys-AS"/>
</dbReference>
<dbReference type="RefSeq" id="WP_239673542.1">
    <property type="nucleotide sequence ID" value="NZ_CP049742.1"/>
</dbReference>
<dbReference type="InterPro" id="IPR019533">
    <property type="entry name" value="Peptidase_S26"/>
</dbReference>
<dbReference type="GO" id="GO:0006465">
    <property type="term" value="P:signal peptide processing"/>
    <property type="evidence" value="ECO:0007669"/>
    <property type="project" value="InterPro"/>
</dbReference>
<keyword evidence="6 12" id="KW-0645">Protease</keyword>